<feature type="domain" description="PLD phosphodiesterase" evidence="1">
    <location>
        <begin position="340"/>
        <end position="367"/>
    </location>
</feature>
<dbReference type="AlphaFoldDB" id="A0A645A4V3"/>
<dbReference type="PANTHER" id="PTHR21248">
    <property type="entry name" value="CARDIOLIPIN SYNTHASE"/>
    <property type="match status" value="1"/>
</dbReference>
<protein>
    <submittedName>
        <fullName evidence="2">Cardiolipin synthase</fullName>
        <ecNumber evidence="2">2.7.8.-</ecNumber>
    </submittedName>
</protein>
<evidence type="ECO:0000259" key="1">
    <source>
        <dbReference type="PROSITE" id="PS50035"/>
    </source>
</evidence>
<gene>
    <name evidence="2" type="primary">cls_6</name>
    <name evidence="2" type="ORF">SDC9_94949</name>
</gene>
<dbReference type="SUPFAM" id="SSF56024">
    <property type="entry name" value="Phospholipase D/nuclease"/>
    <property type="match status" value="2"/>
</dbReference>
<dbReference type="SMART" id="SM00155">
    <property type="entry name" value="PLDc"/>
    <property type="match status" value="2"/>
</dbReference>
<dbReference type="PANTHER" id="PTHR21248:SF22">
    <property type="entry name" value="PHOSPHOLIPASE D"/>
    <property type="match status" value="1"/>
</dbReference>
<reference evidence="2" key="1">
    <citation type="submission" date="2019-08" db="EMBL/GenBank/DDBJ databases">
        <authorList>
            <person name="Kucharzyk K."/>
            <person name="Murdoch R.W."/>
            <person name="Higgins S."/>
            <person name="Loffler F."/>
        </authorList>
    </citation>
    <scope>NUCLEOTIDE SEQUENCE</scope>
</reference>
<keyword evidence="2" id="KW-0808">Transferase</keyword>
<dbReference type="PROSITE" id="PS51257">
    <property type="entry name" value="PROKAR_LIPOPROTEIN"/>
    <property type="match status" value="1"/>
</dbReference>
<comment type="caution">
    <text evidence="2">The sequence shown here is derived from an EMBL/GenBank/DDBJ whole genome shotgun (WGS) entry which is preliminary data.</text>
</comment>
<accession>A0A645A4V3</accession>
<organism evidence="2">
    <name type="scientific">bioreactor metagenome</name>
    <dbReference type="NCBI Taxonomy" id="1076179"/>
    <lineage>
        <taxon>unclassified sequences</taxon>
        <taxon>metagenomes</taxon>
        <taxon>ecological metagenomes</taxon>
    </lineage>
</organism>
<dbReference type="Pfam" id="PF13091">
    <property type="entry name" value="PLDc_2"/>
    <property type="match status" value="2"/>
</dbReference>
<dbReference type="InterPro" id="IPR001736">
    <property type="entry name" value="PLipase_D/transphosphatidylase"/>
</dbReference>
<dbReference type="GO" id="GO:0030572">
    <property type="term" value="F:phosphatidyltransferase activity"/>
    <property type="evidence" value="ECO:0007669"/>
    <property type="project" value="UniProtKB-ARBA"/>
</dbReference>
<proteinExistence type="predicted"/>
<sequence>MRRLLLVFLVLLTLIVASGCTTTTHHMLNPIVLDPQVSLDEKLSAYSIPKVQVTYPKVYYDGLKWRDRVIELIEGAEDYLIISAFLASSSEDLQPLYDALARKAESGVRVYFVVDGIGPFDMTETRFHLIPLKFLRKSGVHLLEFNPISSARLVSLFSLLDRDHRKYLIVDGKHLAMGGMNLNYISIGARDDNLQRDSMYEFYSPELVTLLLDAFVPWWNEQSWEEIRREDFQVDETVAIGMKTYDAWYVDQHPGSDKISALFGSMLAEAKHEVKVLPFLPFMDSNMIEAFRTASDRGVQVQMVIPFDKRVTNRKGIEYMVKDLRKMQIDLRIEKESAESQRLLHEKLMIVDDRYVVIGSTNINYRSFNLAYETSLVIDSEELAREVEKHFDELYKKTVSITEAMAEAWQTFANWPRFAVGFFGG</sequence>
<evidence type="ECO:0000313" key="2">
    <source>
        <dbReference type="EMBL" id="MPM48225.1"/>
    </source>
</evidence>
<dbReference type="GO" id="GO:0032049">
    <property type="term" value="P:cardiolipin biosynthetic process"/>
    <property type="evidence" value="ECO:0007669"/>
    <property type="project" value="UniProtKB-ARBA"/>
</dbReference>
<name>A0A645A4V3_9ZZZZ</name>
<dbReference type="EC" id="2.7.8.-" evidence="2"/>
<dbReference type="Gene3D" id="3.30.870.10">
    <property type="entry name" value="Endonuclease Chain A"/>
    <property type="match status" value="2"/>
</dbReference>
<dbReference type="PROSITE" id="PS50035">
    <property type="entry name" value="PLD"/>
    <property type="match status" value="2"/>
</dbReference>
<dbReference type="InterPro" id="IPR025202">
    <property type="entry name" value="PLD-like_dom"/>
</dbReference>
<dbReference type="EMBL" id="VSSQ01012005">
    <property type="protein sequence ID" value="MPM48225.1"/>
    <property type="molecule type" value="Genomic_DNA"/>
</dbReference>
<feature type="domain" description="PLD phosphodiesterase" evidence="1">
    <location>
        <begin position="159"/>
        <end position="186"/>
    </location>
</feature>